<sequence>MNFMKGMRNHFDAYEDQFDDFDEDQMVDSLTDQNKIIVHTDFFNNFDDDFDEEDDESNSNNTFNGVPVNQLNNNNNNNNNSNIKKK</sequence>
<dbReference type="EMBL" id="LODT01000013">
    <property type="protein sequence ID" value="KYR00710.1"/>
    <property type="molecule type" value="Genomic_DNA"/>
</dbReference>
<feature type="region of interest" description="Disordered" evidence="1">
    <location>
        <begin position="47"/>
        <end position="86"/>
    </location>
</feature>
<dbReference type="AlphaFoldDB" id="A0A152A3C3"/>
<name>A0A152A3C3_TIELA</name>
<organism evidence="2 3">
    <name type="scientific">Tieghemostelium lacteum</name>
    <name type="common">Slime mold</name>
    <name type="synonym">Dictyostelium lacteum</name>
    <dbReference type="NCBI Taxonomy" id="361077"/>
    <lineage>
        <taxon>Eukaryota</taxon>
        <taxon>Amoebozoa</taxon>
        <taxon>Evosea</taxon>
        <taxon>Eumycetozoa</taxon>
        <taxon>Dictyostelia</taxon>
        <taxon>Dictyosteliales</taxon>
        <taxon>Raperosteliaceae</taxon>
        <taxon>Tieghemostelium</taxon>
    </lineage>
</organism>
<reference evidence="2 3" key="1">
    <citation type="submission" date="2015-12" db="EMBL/GenBank/DDBJ databases">
        <title>Dictyostelia acquired genes for synthesis and detection of signals that induce cell-type specialization by lateral gene transfer from prokaryotes.</title>
        <authorList>
            <person name="Gloeckner G."/>
            <person name="Schaap P."/>
        </authorList>
    </citation>
    <scope>NUCLEOTIDE SEQUENCE [LARGE SCALE GENOMIC DNA]</scope>
    <source>
        <strain evidence="2 3">TK</strain>
    </source>
</reference>
<accession>A0A152A3C3</accession>
<dbReference type="Proteomes" id="UP000076078">
    <property type="component" value="Unassembled WGS sequence"/>
</dbReference>
<proteinExistence type="predicted"/>
<gene>
    <name evidence="2" type="ORF">DLAC_02750</name>
</gene>
<dbReference type="InParanoid" id="A0A152A3C3"/>
<feature type="compositionally biased region" description="Acidic residues" evidence="1">
    <location>
        <begin position="47"/>
        <end position="57"/>
    </location>
</feature>
<evidence type="ECO:0000313" key="3">
    <source>
        <dbReference type="Proteomes" id="UP000076078"/>
    </source>
</evidence>
<protein>
    <submittedName>
        <fullName evidence="2">Uncharacterized protein</fullName>
    </submittedName>
</protein>
<comment type="caution">
    <text evidence="2">The sequence shown here is derived from an EMBL/GenBank/DDBJ whole genome shotgun (WGS) entry which is preliminary data.</text>
</comment>
<evidence type="ECO:0000313" key="2">
    <source>
        <dbReference type="EMBL" id="KYR00710.1"/>
    </source>
</evidence>
<evidence type="ECO:0000256" key="1">
    <source>
        <dbReference type="SAM" id="MobiDB-lite"/>
    </source>
</evidence>
<dbReference type="OMA" id="IVHTDFF"/>
<keyword evidence="3" id="KW-1185">Reference proteome</keyword>
<feature type="compositionally biased region" description="Low complexity" evidence="1">
    <location>
        <begin position="72"/>
        <end position="86"/>
    </location>
</feature>